<dbReference type="Gene3D" id="3.40.190.10">
    <property type="entry name" value="Periplasmic binding protein-like II"/>
    <property type="match status" value="2"/>
</dbReference>
<evidence type="ECO:0000256" key="13">
    <source>
        <dbReference type="SAM" id="Phobius"/>
    </source>
</evidence>
<evidence type="ECO:0000256" key="3">
    <source>
        <dbReference type="ARBA" id="ARBA00012438"/>
    </source>
</evidence>
<keyword evidence="9" id="KW-0067">ATP-binding</keyword>
<dbReference type="PROSITE" id="PS50007">
    <property type="entry name" value="PIPLC_X_DOMAIN"/>
    <property type="match status" value="1"/>
</dbReference>
<keyword evidence="10 13" id="KW-1133">Transmembrane helix</keyword>
<evidence type="ECO:0000256" key="4">
    <source>
        <dbReference type="ARBA" id="ARBA00022553"/>
    </source>
</evidence>
<keyword evidence="17" id="KW-1185">Reference proteome</keyword>
<dbReference type="Pfam" id="PF00512">
    <property type="entry name" value="HisKA"/>
    <property type="match status" value="1"/>
</dbReference>
<dbReference type="Gene3D" id="3.30.450.20">
    <property type="entry name" value="PAS domain"/>
    <property type="match status" value="1"/>
</dbReference>
<dbReference type="GO" id="GO:0005524">
    <property type="term" value="F:ATP binding"/>
    <property type="evidence" value="ECO:0007669"/>
    <property type="project" value="UniProtKB-KW"/>
</dbReference>
<evidence type="ECO:0000256" key="6">
    <source>
        <dbReference type="ARBA" id="ARBA00022692"/>
    </source>
</evidence>
<name>A0A937AIX3_9BACT</name>
<evidence type="ECO:0000256" key="1">
    <source>
        <dbReference type="ARBA" id="ARBA00000085"/>
    </source>
</evidence>
<evidence type="ECO:0000259" key="14">
    <source>
        <dbReference type="PROSITE" id="PS50109"/>
    </source>
</evidence>
<dbReference type="GO" id="GO:0030295">
    <property type="term" value="F:protein kinase activator activity"/>
    <property type="evidence" value="ECO:0007669"/>
    <property type="project" value="TreeGrafter"/>
</dbReference>
<dbReference type="GO" id="GO:0016020">
    <property type="term" value="C:membrane"/>
    <property type="evidence" value="ECO:0007669"/>
    <property type="project" value="UniProtKB-SubCell"/>
</dbReference>
<dbReference type="SMART" id="SM00062">
    <property type="entry name" value="PBPb"/>
    <property type="match status" value="1"/>
</dbReference>
<dbReference type="PROSITE" id="PS50109">
    <property type="entry name" value="HIS_KIN"/>
    <property type="match status" value="1"/>
</dbReference>
<dbReference type="InterPro" id="IPR000700">
    <property type="entry name" value="PAS-assoc_C"/>
</dbReference>
<dbReference type="InterPro" id="IPR003594">
    <property type="entry name" value="HATPase_dom"/>
</dbReference>
<evidence type="ECO:0000313" key="17">
    <source>
        <dbReference type="Proteomes" id="UP000642920"/>
    </source>
</evidence>
<dbReference type="AlphaFoldDB" id="A0A937AIX3"/>
<protein>
    <recommendedName>
        <fullName evidence="3">histidine kinase</fullName>
        <ecNumber evidence="3">2.7.13.3</ecNumber>
    </recommendedName>
</protein>
<dbReference type="Gene3D" id="1.10.287.130">
    <property type="match status" value="1"/>
</dbReference>
<comment type="catalytic activity">
    <reaction evidence="1">
        <text>ATP + protein L-histidine = ADP + protein N-phospho-L-histidine.</text>
        <dbReference type="EC" id="2.7.13.3"/>
    </reaction>
</comment>
<dbReference type="CDD" id="cd00075">
    <property type="entry name" value="HATPase"/>
    <property type="match status" value="1"/>
</dbReference>
<accession>A0A937AIX3</accession>
<dbReference type="InterPro" id="IPR001638">
    <property type="entry name" value="Solute-binding_3/MltF_N"/>
</dbReference>
<comment type="subcellular location">
    <subcellularLocation>
        <location evidence="2">Membrane</location>
        <topology evidence="2">Multi-pass membrane protein</topology>
    </subcellularLocation>
</comment>
<dbReference type="CDD" id="cd13704">
    <property type="entry name" value="PBP2_HisK"/>
    <property type="match status" value="1"/>
</dbReference>
<evidence type="ECO:0000256" key="12">
    <source>
        <dbReference type="ARBA" id="ARBA00023136"/>
    </source>
</evidence>
<gene>
    <name evidence="16" type="ORF">JKP34_17265</name>
</gene>
<dbReference type="PANTHER" id="PTHR42878:SF7">
    <property type="entry name" value="SENSOR HISTIDINE KINASE GLRK"/>
    <property type="match status" value="1"/>
</dbReference>
<keyword evidence="11" id="KW-0902">Two-component regulatory system</keyword>
<dbReference type="InterPro" id="IPR036890">
    <property type="entry name" value="HATPase_C_sf"/>
</dbReference>
<keyword evidence="5" id="KW-0808">Transferase</keyword>
<dbReference type="PRINTS" id="PR00344">
    <property type="entry name" value="BCTRLSENSOR"/>
</dbReference>
<dbReference type="GO" id="GO:0007234">
    <property type="term" value="P:osmosensory signaling via phosphorelay pathway"/>
    <property type="evidence" value="ECO:0007669"/>
    <property type="project" value="TreeGrafter"/>
</dbReference>
<dbReference type="GO" id="GO:0000156">
    <property type="term" value="F:phosphorelay response regulator activity"/>
    <property type="evidence" value="ECO:0007669"/>
    <property type="project" value="TreeGrafter"/>
</dbReference>
<keyword evidence="4" id="KW-0597">Phosphoprotein</keyword>
<dbReference type="EC" id="2.7.13.3" evidence="3"/>
<dbReference type="SMART" id="SM00388">
    <property type="entry name" value="HisKA"/>
    <property type="match status" value="1"/>
</dbReference>
<dbReference type="NCBIfam" id="TIGR00229">
    <property type="entry name" value="sensory_box"/>
    <property type="match status" value="1"/>
</dbReference>
<dbReference type="Pfam" id="PF13426">
    <property type="entry name" value="PAS_9"/>
    <property type="match status" value="1"/>
</dbReference>
<dbReference type="SMART" id="SM00387">
    <property type="entry name" value="HATPase_c"/>
    <property type="match status" value="1"/>
</dbReference>
<dbReference type="EMBL" id="JAERQG010000005">
    <property type="protein sequence ID" value="MBL0767018.1"/>
    <property type="molecule type" value="Genomic_DNA"/>
</dbReference>
<keyword evidence="12 13" id="KW-0472">Membrane</keyword>
<dbReference type="SUPFAM" id="SSF53850">
    <property type="entry name" value="Periplasmic binding protein-like II"/>
    <property type="match status" value="1"/>
</dbReference>
<comment type="caution">
    <text evidence="16">The sequence shown here is derived from an EMBL/GenBank/DDBJ whole genome shotgun (WGS) entry which is preliminary data.</text>
</comment>
<evidence type="ECO:0000256" key="2">
    <source>
        <dbReference type="ARBA" id="ARBA00004141"/>
    </source>
</evidence>
<keyword evidence="8" id="KW-0418">Kinase</keyword>
<organism evidence="16 17">
    <name type="scientific">Marivirga atlantica</name>
    <dbReference type="NCBI Taxonomy" id="1548457"/>
    <lineage>
        <taxon>Bacteria</taxon>
        <taxon>Pseudomonadati</taxon>
        <taxon>Bacteroidota</taxon>
        <taxon>Cytophagia</taxon>
        <taxon>Cytophagales</taxon>
        <taxon>Marivirgaceae</taxon>
        <taxon>Marivirga</taxon>
    </lineage>
</organism>
<evidence type="ECO:0000256" key="9">
    <source>
        <dbReference type="ARBA" id="ARBA00022840"/>
    </source>
</evidence>
<dbReference type="InterPro" id="IPR035965">
    <property type="entry name" value="PAS-like_dom_sf"/>
</dbReference>
<dbReference type="Proteomes" id="UP000642920">
    <property type="component" value="Unassembled WGS sequence"/>
</dbReference>
<evidence type="ECO:0000256" key="5">
    <source>
        <dbReference type="ARBA" id="ARBA00022679"/>
    </source>
</evidence>
<sequence length="670" mass="77957">MKKQWPFIFLFLIFTIEVNAFQDSLSVKNRVDKIIYGFDQRYEPYEFIDEDGTSTGFNVELIRAIAEELDMEVELKGGVWRDVRKQLEVDDKVNVAAYFKSDERLRQVLYSKPISVVYYSIFSKKDSEAVEDLIGISDKRVAIQQNSIVEEYFNQFGFIDDDLIYTYDSEVEALEAVINGETDCAITSYFTTNYEMQAGNFESLKSSSDPIFITEYCYVVTNNRKQFLDSLNWGLRLVKASGEYDKLYQKWLTPKKSWWERNSRWVFIGFIILLSIIVLVAIWIYLLRKQVSRKSEKIKQELKNRIEVEADLQESELLRKKTEEFSSVMLIQQNLNHQITLAPKALSKLLSFEDSEELLGLSIHQLMSKEDVDHDLHIKEQLKSGSFKFIDSEIGLKTLTNEILWIKSSTSLLLDDRDQLIGYVQFMRDVTPLKKANTSLVELNAELANFMYKTSHDVRGPIANILGLTGLGKMVSKDEELTNYFELVEQSTRKLEHIFDDFKEVSFILHGNLNYSCFDVKELCTEVFESVFRKRNKDLHRAKIQLMINNEVKLITTDRTLLKRFIYQVTENAFEHNTYYETNFIVQLELKENNYHFTFVDDGIGIPKEIHTKVFEVFFKGKRSDINIGMGLYMAKKVMNKLGGDLKLISAKDEGTKIVAIFPKQQPTKS</sequence>
<dbReference type="InterPro" id="IPR005467">
    <property type="entry name" value="His_kinase_dom"/>
</dbReference>
<evidence type="ECO:0000259" key="15">
    <source>
        <dbReference type="PROSITE" id="PS50113"/>
    </source>
</evidence>
<keyword evidence="7" id="KW-0547">Nucleotide-binding</keyword>
<dbReference type="InterPro" id="IPR003661">
    <property type="entry name" value="HisK_dim/P_dom"/>
</dbReference>
<dbReference type="InterPro" id="IPR050351">
    <property type="entry name" value="BphY/WalK/GraS-like"/>
</dbReference>
<dbReference type="RefSeq" id="WP_201924242.1">
    <property type="nucleotide sequence ID" value="NZ_JAERQG010000005.1"/>
</dbReference>
<dbReference type="PANTHER" id="PTHR42878">
    <property type="entry name" value="TWO-COMPONENT HISTIDINE KINASE"/>
    <property type="match status" value="1"/>
</dbReference>
<keyword evidence="6 13" id="KW-0812">Transmembrane</keyword>
<evidence type="ECO:0000256" key="7">
    <source>
        <dbReference type="ARBA" id="ARBA00022741"/>
    </source>
</evidence>
<dbReference type="InterPro" id="IPR004358">
    <property type="entry name" value="Sig_transdc_His_kin-like_C"/>
</dbReference>
<evidence type="ECO:0000313" key="16">
    <source>
        <dbReference type="EMBL" id="MBL0767018.1"/>
    </source>
</evidence>
<proteinExistence type="predicted"/>
<dbReference type="PROSITE" id="PS50113">
    <property type="entry name" value="PAC"/>
    <property type="match status" value="1"/>
</dbReference>
<evidence type="ECO:0000256" key="8">
    <source>
        <dbReference type="ARBA" id="ARBA00022777"/>
    </source>
</evidence>
<dbReference type="SUPFAM" id="SSF55785">
    <property type="entry name" value="PYP-like sensor domain (PAS domain)"/>
    <property type="match status" value="1"/>
</dbReference>
<dbReference type="Pfam" id="PF02518">
    <property type="entry name" value="HATPase_c"/>
    <property type="match status" value="1"/>
</dbReference>
<dbReference type="Gene3D" id="3.30.565.10">
    <property type="entry name" value="Histidine kinase-like ATPase, C-terminal domain"/>
    <property type="match status" value="1"/>
</dbReference>
<dbReference type="CDD" id="cd00130">
    <property type="entry name" value="PAS"/>
    <property type="match status" value="1"/>
</dbReference>
<feature type="domain" description="PAC" evidence="15">
    <location>
        <begin position="390"/>
        <end position="442"/>
    </location>
</feature>
<feature type="domain" description="Histidine kinase" evidence="14">
    <location>
        <begin position="453"/>
        <end position="666"/>
    </location>
</feature>
<dbReference type="SUPFAM" id="SSF55874">
    <property type="entry name" value="ATPase domain of HSP90 chaperone/DNA topoisomerase II/histidine kinase"/>
    <property type="match status" value="1"/>
</dbReference>
<dbReference type="Pfam" id="PF00497">
    <property type="entry name" value="SBP_bac_3"/>
    <property type="match status" value="1"/>
</dbReference>
<evidence type="ECO:0000256" key="10">
    <source>
        <dbReference type="ARBA" id="ARBA00022989"/>
    </source>
</evidence>
<dbReference type="GO" id="GO:0000155">
    <property type="term" value="F:phosphorelay sensor kinase activity"/>
    <property type="evidence" value="ECO:0007669"/>
    <property type="project" value="InterPro"/>
</dbReference>
<reference evidence="16" key="1">
    <citation type="submission" date="2021-01" db="EMBL/GenBank/DDBJ databases">
        <title>Marivirga sp. nov., isolated from intertidal surface sediments.</title>
        <authorList>
            <person name="Zhang M."/>
        </authorList>
    </citation>
    <scope>NUCLEOTIDE SEQUENCE</scope>
    <source>
        <strain evidence="16">SM1354</strain>
    </source>
</reference>
<dbReference type="CDD" id="cd00082">
    <property type="entry name" value="HisKA"/>
    <property type="match status" value="1"/>
</dbReference>
<dbReference type="InterPro" id="IPR000014">
    <property type="entry name" value="PAS"/>
</dbReference>
<dbReference type="SUPFAM" id="SSF47384">
    <property type="entry name" value="Homodimeric domain of signal transducing histidine kinase"/>
    <property type="match status" value="1"/>
</dbReference>
<evidence type="ECO:0000256" key="11">
    <source>
        <dbReference type="ARBA" id="ARBA00023012"/>
    </source>
</evidence>
<feature type="transmembrane region" description="Helical" evidence="13">
    <location>
        <begin position="265"/>
        <end position="287"/>
    </location>
</feature>
<dbReference type="InterPro" id="IPR036097">
    <property type="entry name" value="HisK_dim/P_sf"/>
</dbReference>